<dbReference type="Ensembl" id="ENSCSAVT00000016932.1">
    <property type="protein sequence ID" value="ENSCSAVP00000016750.1"/>
    <property type="gene ID" value="ENSCSAVG00000009850.1"/>
</dbReference>
<feature type="transmembrane region" description="Helical" evidence="6">
    <location>
        <begin position="132"/>
        <end position="150"/>
    </location>
</feature>
<dbReference type="CDD" id="cd10430">
    <property type="entry name" value="BI-1"/>
    <property type="match status" value="1"/>
</dbReference>
<dbReference type="FunCoup" id="H2ZGN4">
    <property type="interactions" value="96"/>
</dbReference>
<reference evidence="7" key="2">
    <citation type="submission" date="2025-08" db="UniProtKB">
        <authorList>
            <consortium name="Ensembl"/>
        </authorList>
    </citation>
    <scope>IDENTIFICATION</scope>
</reference>
<protein>
    <recommendedName>
        <fullName evidence="9">Bax inhibitor 1</fullName>
    </recommendedName>
</protein>
<dbReference type="GO" id="GO:0033119">
    <property type="term" value="P:negative regulation of RNA splicing"/>
    <property type="evidence" value="ECO:0007669"/>
    <property type="project" value="TreeGrafter"/>
</dbReference>
<dbReference type="AlphaFoldDB" id="H2ZGN4"/>
<keyword evidence="4 6" id="KW-1133">Transmembrane helix</keyword>
<dbReference type="InParanoid" id="H2ZGN4"/>
<reference evidence="7" key="3">
    <citation type="submission" date="2025-09" db="UniProtKB">
        <authorList>
            <consortium name="Ensembl"/>
        </authorList>
    </citation>
    <scope>IDENTIFICATION</scope>
</reference>
<dbReference type="Pfam" id="PF01027">
    <property type="entry name" value="Bax1-I"/>
    <property type="match status" value="1"/>
</dbReference>
<dbReference type="GO" id="GO:0034620">
    <property type="term" value="P:cellular response to unfolded protein"/>
    <property type="evidence" value="ECO:0007669"/>
    <property type="project" value="TreeGrafter"/>
</dbReference>
<organism evidence="7 8">
    <name type="scientific">Ciona savignyi</name>
    <name type="common">Pacific transparent sea squirt</name>
    <dbReference type="NCBI Taxonomy" id="51511"/>
    <lineage>
        <taxon>Eukaryota</taxon>
        <taxon>Metazoa</taxon>
        <taxon>Chordata</taxon>
        <taxon>Tunicata</taxon>
        <taxon>Ascidiacea</taxon>
        <taxon>Phlebobranchia</taxon>
        <taxon>Cionidae</taxon>
        <taxon>Ciona</taxon>
    </lineage>
</organism>
<evidence type="ECO:0000256" key="2">
    <source>
        <dbReference type="ARBA" id="ARBA00010350"/>
    </source>
</evidence>
<feature type="transmembrane region" description="Helical" evidence="6">
    <location>
        <begin position="76"/>
        <end position="97"/>
    </location>
</feature>
<feature type="transmembrane region" description="Helical" evidence="6">
    <location>
        <begin position="104"/>
        <end position="126"/>
    </location>
</feature>
<proteinExistence type="inferred from homology"/>
<dbReference type="GeneTree" id="ENSGT01050000244940"/>
<dbReference type="STRING" id="51511.ENSCSAVP00000016750"/>
<name>H2ZGN4_CIOSA</name>
<evidence type="ECO:0000256" key="6">
    <source>
        <dbReference type="RuleBase" id="RU004379"/>
    </source>
</evidence>
<evidence type="ECO:0000313" key="8">
    <source>
        <dbReference type="Proteomes" id="UP000007875"/>
    </source>
</evidence>
<evidence type="ECO:0000256" key="4">
    <source>
        <dbReference type="ARBA" id="ARBA00022989"/>
    </source>
</evidence>
<dbReference type="PANTHER" id="PTHR23291">
    <property type="entry name" value="BAX INHIBITOR-RELATED"/>
    <property type="match status" value="1"/>
</dbReference>
<dbReference type="OMA" id="ALCQMHE"/>
<evidence type="ECO:0000313" key="7">
    <source>
        <dbReference type="Ensembl" id="ENSCSAVP00000016750.1"/>
    </source>
</evidence>
<dbReference type="HOGENOM" id="CLU_061277_0_0_1"/>
<comment type="subcellular location">
    <subcellularLocation>
        <location evidence="1">Membrane</location>
        <topology evidence="1">Multi-pass membrane protein</topology>
    </subcellularLocation>
</comment>
<dbReference type="eggNOG" id="KOG1629">
    <property type="taxonomic scope" value="Eukaryota"/>
</dbReference>
<dbReference type="InterPro" id="IPR006214">
    <property type="entry name" value="Bax_inhibitor_1-related"/>
</dbReference>
<evidence type="ECO:0000256" key="1">
    <source>
        <dbReference type="ARBA" id="ARBA00004141"/>
    </source>
</evidence>
<accession>H2ZGN4</accession>
<dbReference type="GO" id="GO:0019899">
    <property type="term" value="F:enzyme binding"/>
    <property type="evidence" value="ECO:0007669"/>
    <property type="project" value="TreeGrafter"/>
</dbReference>
<keyword evidence="3 6" id="KW-0812">Transmembrane</keyword>
<dbReference type="GO" id="GO:2001234">
    <property type="term" value="P:negative regulation of apoptotic signaling pathway"/>
    <property type="evidence" value="ECO:0007669"/>
    <property type="project" value="TreeGrafter"/>
</dbReference>
<sequence length="199" mass="21866">MLSASVGAFLHLKAGWNQGGLLSSLVSIGLMMWLAATSHSKENQTKRLCILAAFGGTMGLGLGPLLDFAIAVNPQIIMTALISTAIIFVCFSVSALYAQRRSYLYLGGFLGSALTILLVTSLLNIFMQSFAVFQFGLYAGVAIFCGFVVYDTQLIVEKHNNGDNDYIWHSVDLFIDFINIFRRLVIILGLNEKKKKRNN</sequence>
<reference evidence="8" key="1">
    <citation type="submission" date="2003-08" db="EMBL/GenBank/DDBJ databases">
        <authorList>
            <person name="Birren B."/>
            <person name="Nusbaum C."/>
            <person name="Abebe A."/>
            <person name="Abouelleil A."/>
            <person name="Adekoya E."/>
            <person name="Ait-zahra M."/>
            <person name="Allen N."/>
            <person name="Allen T."/>
            <person name="An P."/>
            <person name="Anderson M."/>
            <person name="Anderson S."/>
            <person name="Arachchi H."/>
            <person name="Armbruster J."/>
            <person name="Bachantsang P."/>
            <person name="Baldwin J."/>
            <person name="Barry A."/>
            <person name="Bayul T."/>
            <person name="Blitshsteyn B."/>
            <person name="Bloom T."/>
            <person name="Blye J."/>
            <person name="Boguslavskiy L."/>
            <person name="Borowsky M."/>
            <person name="Boukhgalter B."/>
            <person name="Brunache A."/>
            <person name="Butler J."/>
            <person name="Calixte N."/>
            <person name="Calvo S."/>
            <person name="Camarata J."/>
            <person name="Campo K."/>
            <person name="Chang J."/>
            <person name="Cheshatsang Y."/>
            <person name="Citroen M."/>
            <person name="Collymore A."/>
            <person name="Considine T."/>
            <person name="Cook A."/>
            <person name="Cooke P."/>
            <person name="Corum B."/>
            <person name="Cuomo C."/>
            <person name="David R."/>
            <person name="Dawoe T."/>
            <person name="Degray S."/>
            <person name="Dodge S."/>
            <person name="Dooley K."/>
            <person name="Dorje P."/>
            <person name="Dorjee K."/>
            <person name="Dorris L."/>
            <person name="Duffey N."/>
            <person name="Dupes A."/>
            <person name="Elkins T."/>
            <person name="Engels R."/>
            <person name="Erickson J."/>
            <person name="Farina A."/>
            <person name="Faro S."/>
            <person name="Ferreira P."/>
            <person name="Fischer H."/>
            <person name="Fitzgerald M."/>
            <person name="Foley K."/>
            <person name="Gage D."/>
            <person name="Galagan J."/>
            <person name="Gearin G."/>
            <person name="Gnerre S."/>
            <person name="Gnirke A."/>
            <person name="Goyette A."/>
            <person name="Graham J."/>
            <person name="Grandbois E."/>
            <person name="Gyaltsen K."/>
            <person name="Hafez N."/>
            <person name="Hagopian D."/>
            <person name="Hagos B."/>
            <person name="Hall J."/>
            <person name="Hatcher B."/>
            <person name="Heller A."/>
            <person name="Higgins H."/>
            <person name="Honan T."/>
            <person name="Horn A."/>
            <person name="Houde N."/>
            <person name="Hughes L."/>
            <person name="Hulme W."/>
            <person name="Husby E."/>
            <person name="Iliev I."/>
            <person name="Jaffe D."/>
            <person name="Jones C."/>
            <person name="Kamal M."/>
            <person name="Kamat A."/>
            <person name="Kamvysselis M."/>
            <person name="Karlsson E."/>
            <person name="Kells C."/>
            <person name="Kieu A."/>
            <person name="Kisner P."/>
            <person name="Kodira C."/>
            <person name="Kulbokas E."/>
            <person name="Labutti K."/>
            <person name="Lama D."/>
            <person name="Landers T."/>
            <person name="Leger J."/>
            <person name="Levine S."/>
            <person name="Lewis D."/>
            <person name="Lewis T."/>
            <person name="Lindblad-toh K."/>
            <person name="Liu X."/>
            <person name="Lokyitsang T."/>
            <person name="Lokyitsang Y."/>
            <person name="Lucien O."/>
            <person name="Lui A."/>
            <person name="Ma L.J."/>
            <person name="Mabbitt R."/>
            <person name="Macdonald J."/>
            <person name="Maclean C."/>
            <person name="Major J."/>
            <person name="Manning J."/>
            <person name="Marabella R."/>
            <person name="Maru K."/>
            <person name="Matthews C."/>
            <person name="Mauceli E."/>
            <person name="Mccarthy M."/>
            <person name="Mcdonough S."/>
            <person name="Mcghee T."/>
            <person name="Meldrim J."/>
            <person name="Meneus L."/>
            <person name="Mesirov J."/>
            <person name="Mihalev A."/>
            <person name="Mihova T."/>
            <person name="Mikkelsen T."/>
            <person name="Mlenga V."/>
            <person name="Moru K."/>
            <person name="Mozes J."/>
            <person name="Mulrain L."/>
            <person name="Munson G."/>
            <person name="Naylor J."/>
            <person name="Newes C."/>
            <person name="Nguyen C."/>
            <person name="Nguyen N."/>
            <person name="Nguyen T."/>
            <person name="Nicol R."/>
            <person name="Nielsen C."/>
            <person name="Nizzari M."/>
            <person name="Norbu C."/>
            <person name="Norbu N."/>
            <person name="O'donnell P."/>
            <person name="Okoawo O."/>
            <person name="O'leary S."/>
            <person name="Omotosho B."/>
            <person name="O'neill K."/>
            <person name="Osman S."/>
            <person name="Parker S."/>
            <person name="Perrin D."/>
            <person name="Phunkhang P."/>
            <person name="Piqani B."/>
            <person name="Purcell S."/>
            <person name="Rachupka T."/>
            <person name="Ramasamy U."/>
            <person name="Rameau R."/>
            <person name="Ray V."/>
            <person name="Raymond C."/>
            <person name="Retta R."/>
            <person name="Richardson S."/>
            <person name="Rise C."/>
            <person name="Rodriguez J."/>
            <person name="Rogers J."/>
            <person name="Rogov P."/>
            <person name="Rutman M."/>
            <person name="Schupbach R."/>
            <person name="Seaman C."/>
            <person name="Settipalli S."/>
            <person name="Sharpe T."/>
            <person name="Sheridan J."/>
            <person name="Sherpa N."/>
            <person name="Shi J."/>
            <person name="Smirnov S."/>
            <person name="Smith C."/>
            <person name="Sougnez C."/>
            <person name="Spencer B."/>
            <person name="Stalker J."/>
            <person name="Stange-thomann N."/>
            <person name="Stavropoulos S."/>
            <person name="Stetson K."/>
            <person name="Stone C."/>
            <person name="Stone S."/>
            <person name="Stubbs M."/>
            <person name="Talamas J."/>
            <person name="Tchuinga P."/>
            <person name="Tenzing P."/>
            <person name="Tesfaye S."/>
            <person name="Theodore J."/>
            <person name="Thoulutsang Y."/>
            <person name="Topham K."/>
            <person name="Towey S."/>
            <person name="Tsamla T."/>
            <person name="Tsomo N."/>
            <person name="Vallee D."/>
            <person name="Vassiliev H."/>
            <person name="Venkataraman V."/>
            <person name="Vinson J."/>
            <person name="Vo A."/>
            <person name="Wade C."/>
            <person name="Wang S."/>
            <person name="Wangchuk T."/>
            <person name="Wangdi T."/>
            <person name="Whittaker C."/>
            <person name="Wilkinson J."/>
            <person name="Wu Y."/>
            <person name="Wyman D."/>
            <person name="Yadav S."/>
            <person name="Yang S."/>
            <person name="Yang X."/>
            <person name="Yeager S."/>
            <person name="Yee E."/>
            <person name="Young G."/>
            <person name="Zainoun J."/>
            <person name="Zembeck L."/>
            <person name="Zimmer A."/>
            <person name="Zody M."/>
            <person name="Lander E."/>
        </authorList>
    </citation>
    <scope>NUCLEOTIDE SEQUENCE [LARGE SCALE GENOMIC DNA]</scope>
</reference>
<dbReference type="PANTHER" id="PTHR23291:SF32">
    <property type="entry name" value="BAX INHIBITOR 1"/>
    <property type="match status" value="1"/>
</dbReference>
<evidence type="ECO:0000256" key="5">
    <source>
        <dbReference type="ARBA" id="ARBA00023136"/>
    </source>
</evidence>
<feature type="transmembrane region" description="Helical" evidence="6">
    <location>
        <begin position="20"/>
        <end position="36"/>
    </location>
</feature>
<feature type="transmembrane region" description="Helical" evidence="6">
    <location>
        <begin position="48"/>
        <end position="70"/>
    </location>
</feature>
<evidence type="ECO:0008006" key="9">
    <source>
        <dbReference type="Google" id="ProtNLM"/>
    </source>
</evidence>
<comment type="similarity">
    <text evidence="2 6">Belongs to the BI1 family.</text>
</comment>
<keyword evidence="8" id="KW-1185">Reference proteome</keyword>
<dbReference type="Proteomes" id="UP000007875">
    <property type="component" value="Unassembled WGS sequence"/>
</dbReference>
<evidence type="ECO:0000256" key="3">
    <source>
        <dbReference type="ARBA" id="ARBA00022692"/>
    </source>
</evidence>
<dbReference type="GO" id="GO:0031966">
    <property type="term" value="C:mitochondrial membrane"/>
    <property type="evidence" value="ECO:0007669"/>
    <property type="project" value="TreeGrafter"/>
</dbReference>
<keyword evidence="5 6" id="KW-0472">Membrane</keyword>